<dbReference type="InterPro" id="IPR038731">
    <property type="entry name" value="RgtA/B/C-like"/>
</dbReference>
<keyword evidence="3 10" id="KW-0328">Glycosyltransferase</keyword>
<feature type="transmembrane region" description="Helical" evidence="8">
    <location>
        <begin position="389"/>
        <end position="406"/>
    </location>
</feature>
<dbReference type="RefSeq" id="WP_267153157.1">
    <property type="nucleotide sequence ID" value="NZ_JAPMLT010000014.1"/>
</dbReference>
<evidence type="ECO:0000313" key="10">
    <source>
        <dbReference type="EMBL" id="MCX7571906.1"/>
    </source>
</evidence>
<feature type="transmembrane region" description="Helical" evidence="8">
    <location>
        <begin position="94"/>
        <end position="114"/>
    </location>
</feature>
<feature type="domain" description="Glycosyltransferase RgtA/B/C/D-like" evidence="9">
    <location>
        <begin position="71"/>
        <end position="229"/>
    </location>
</feature>
<dbReference type="Pfam" id="PF13231">
    <property type="entry name" value="PMT_2"/>
    <property type="match status" value="1"/>
</dbReference>
<dbReference type="Proteomes" id="UP001208017">
    <property type="component" value="Unassembled WGS sequence"/>
</dbReference>
<dbReference type="EC" id="2.4.-.-" evidence="10"/>
<keyword evidence="7 8" id="KW-0472">Membrane</keyword>
<sequence length="420" mass="47164">MLFGMNRRQAGVFWAVFALGVALRVWMVLAQQDELMTVYDDKMYVESAQRLLESGMFTFGGHHEKPTVFIPPMFVLYLSGVFALFGSGDVGLTVARLGAVLIGSLVMLLVVKLASQMGRVWMGVAAAGLVAVFPPLVLSSSVLLTETPFAMMVLLFLILLLKAIESGRMKDFVWAGVLLGLTTLTRPTIALFPIVVGLYLWGHSRYGFKKAFVVGTVLVVTLFAVLSPWIVRNYVHFDRFIPLTKASGNPFLTGTYINNDVWGQGTDPEFPDYPLGWKKVPGDLVATDDLLMEMGKKRLREEFSKDPRAMIEWYTVGKLKLFWWEPFDWSDVLKEWMEPITAVHRVLIAVGFAGCAVALWRRVPYAPLVAMLFVYLTVLQMVYVTTPRYAVPLLPFLFLFVGYPWTGEEKFLSKGTPINE</sequence>
<feature type="transmembrane region" description="Helical" evidence="8">
    <location>
        <begin position="212"/>
        <end position="231"/>
    </location>
</feature>
<feature type="transmembrane region" description="Helical" evidence="8">
    <location>
        <begin position="68"/>
        <end position="87"/>
    </location>
</feature>
<gene>
    <name evidence="10" type="ORF">OS242_18340</name>
</gene>
<evidence type="ECO:0000256" key="4">
    <source>
        <dbReference type="ARBA" id="ARBA00022679"/>
    </source>
</evidence>
<evidence type="ECO:0000256" key="8">
    <source>
        <dbReference type="SAM" id="Phobius"/>
    </source>
</evidence>
<evidence type="ECO:0000256" key="7">
    <source>
        <dbReference type="ARBA" id="ARBA00023136"/>
    </source>
</evidence>
<keyword evidence="11" id="KW-1185">Reference proteome</keyword>
<keyword evidence="5 8" id="KW-0812">Transmembrane</keyword>
<dbReference type="GO" id="GO:0016757">
    <property type="term" value="F:glycosyltransferase activity"/>
    <property type="evidence" value="ECO:0007669"/>
    <property type="project" value="UniProtKB-KW"/>
</dbReference>
<comment type="subcellular location">
    <subcellularLocation>
        <location evidence="1">Cell membrane</location>
        <topology evidence="1">Multi-pass membrane protein</topology>
    </subcellularLocation>
</comment>
<reference evidence="10 11" key="1">
    <citation type="submission" date="2022-11" db="EMBL/GenBank/DDBJ databases">
        <title>Study of microbial diversity in lake waters.</title>
        <authorList>
            <person name="Zhang J."/>
        </authorList>
    </citation>
    <scope>NUCLEOTIDE SEQUENCE [LARGE SCALE GENOMIC DNA]</scope>
    <source>
        <strain evidence="10 11">DT12</strain>
    </source>
</reference>
<organism evidence="10 11">
    <name type="scientific">Tumebacillus lacus</name>
    <dbReference type="NCBI Taxonomy" id="2995335"/>
    <lineage>
        <taxon>Bacteria</taxon>
        <taxon>Bacillati</taxon>
        <taxon>Bacillota</taxon>
        <taxon>Bacilli</taxon>
        <taxon>Bacillales</taxon>
        <taxon>Alicyclobacillaceae</taxon>
        <taxon>Tumebacillus</taxon>
    </lineage>
</organism>
<feature type="transmembrane region" description="Helical" evidence="8">
    <location>
        <begin position="120"/>
        <end position="138"/>
    </location>
</feature>
<dbReference type="PANTHER" id="PTHR33908:SF11">
    <property type="entry name" value="MEMBRANE PROTEIN"/>
    <property type="match status" value="1"/>
</dbReference>
<evidence type="ECO:0000313" key="11">
    <source>
        <dbReference type="Proteomes" id="UP001208017"/>
    </source>
</evidence>
<evidence type="ECO:0000256" key="6">
    <source>
        <dbReference type="ARBA" id="ARBA00022989"/>
    </source>
</evidence>
<evidence type="ECO:0000256" key="2">
    <source>
        <dbReference type="ARBA" id="ARBA00022475"/>
    </source>
</evidence>
<protein>
    <submittedName>
        <fullName evidence="10">Glycosyltransferase family 39 protein</fullName>
        <ecNumber evidence="10">2.4.-.-</ecNumber>
    </submittedName>
</protein>
<evidence type="ECO:0000259" key="9">
    <source>
        <dbReference type="Pfam" id="PF13231"/>
    </source>
</evidence>
<keyword evidence="2" id="KW-1003">Cell membrane</keyword>
<comment type="caution">
    <text evidence="10">The sequence shown here is derived from an EMBL/GenBank/DDBJ whole genome shotgun (WGS) entry which is preliminary data.</text>
</comment>
<feature type="transmembrane region" description="Helical" evidence="8">
    <location>
        <begin position="173"/>
        <end position="200"/>
    </location>
</feature>
<evidence type="ECO:0000256" key="5">
    <source>
        <dbReference type="ARBA" id="ARBA00022692"/>
    </source>
</evidence>
<dbReference type="InterPro" id="IPR050297">
    <property type="entry name" value="LipidA_mod_glycosyltrf_83"/>
</dbReference>
<proteinExistence type="predicted"/>
<accession>A0ABT3X4S4</accession>
<keyword evidence="6 8" id="KW-1133">Transmembrane helix</keyword>
<dbReference type="EMBL" id="JAPMLT010000014">
    <property type="protein sequence ID" value="MCX7571906.1"/>
    <property type="molecule type" value="Genomic_DNA"/>
</dbReference>
<feature type="transmembrane region" description="Helical" evidence="8">
    <location>
        <begin position="365"/>
        <end position="383"/>
    </location>
</feature>
<evidence type="ECO:0000256" key="3">
    <source>
        <dbReference type="ARBA" id="ARBA00022676"/>
    </source>
</evidence>
<dbReference type="PANTHER" id="PTHR33908">
    <property type="entry name" value="MANNOSYLTRANSFERASE YKCB-RELATED"/>
    <property type="match status" value="1"/>
</dbReference>
<keyword evidence="4 10" id="KW-0808">Transferase</keyword>
<name>A0ABT3X4S4_9BACL</name>
<feature type="transmembrane region" description="Helical" evidence="8">
    <location>
        <begin position="342"/>
        <end position="360"/>
    </location>
</feature>
<feature type="transmembrane region" description="Helical" evidence="8">
    <location>
        <begin position="143"/>
        <end position="161"/>
    </location>
</feature>
<evidence type="ECO:0000256" key="1">
    <source>
        <dbReference type="ARBA" id="ARBA00004651"/>
    </source>
</evidence>